<feature type="transmembrane region" description="Helical" evidence="6">
    <location>
        <begin position="138"/>
        <end position="159"/>
    </location>
</feature>
<dbReference type="Pfam" id="PF01169">
    <property type="entry name" value="GDT1"/>
    <property type="match status" value="2"/>
</dbReference>
<dbReference type="PANTHER" id="PTHR12608:SF1">
    <property type="entry name" value="TRANSMEMBRANE PROTEIN 165"/>
    <property type="match status" value="1"/>
</dbReference>
<feature type="transmembrane region" description="Helical" evidence="6">
    <location>
        <begin position="211"/>
        <end position="229"/>
    </location>
</feature>
<accession>A0A1G7VQC5</accession>
<feature type="transmembrane region" description="Helical" evidence="6">
    <location>
        <begin position="108"/>
        <end position="132"/>
    </location>
</feature>
<feature type="transmembrane region" description="Helical" evidence="6">
    <location>
        <begin position="250"/>
        <end position="272"/>
    </location>
</feature>
<comment type="subcellular location">
    <subcellularLocation>
        <location evidence="1">Endomembrane system</location>
        <topology evidence="1">Multi-pass membrane protein</topology>
    </subcellularLocation>
</comment>
<dbReference type="GO" id="GO:0012505">
    <property type="term" value="C:endomembrane system"/>
    <property type="evidence" value="ECO:0007669"/>
    <property type="project" value="UniProtKB-SubCell"/>
</dbReference>
<evidence type="ECO:0000256" key="5">
    <source>
        <dbReference type="ARBA" id="ARBA00023136"/>
    </source>
</evidence>
<keyword evidence="3 6" id="KW-0812">Transmembrane</keyword>
<dbReference type="STRING" id="366584.SAMN05216377_113139"/>
<organism evidence="7 8">
    <name type="scientific">Pseudonocardia oroxyli</name>
    <dbReference type="NCBI Taxonomy" id="366584"/>
    <lineage>
        <taxon>Bacteria</taxon>
        <taxon>Bacillati</taxon>
        <taxon>Actinomycetota</taxon>
        <taxon>Actinomycetes</taxon>
        <taxon>Pseudonocardiales</taxon>
        <taxon>Pseudonocardiaceae</taxon>
        <taxon>Pseudonocardia</taxon>
    </lineage>
</organism>
<evidence type="ECO:0000256" key="2">
    <source>
        <dbReference type="ARBA" id="ARBA00009190"/>
    </source>
</evidence>
<dbReference type="InterPro" id="IPR007318">
    <property type="entry name" value="Phopholipid_MeTrfase"/>
</dbReference>
<dbReference type="GO" id="GO:0046873">
    <property type="term" value="F:metal ion transmembrane transporter activity"/>
    <property type="evidence" value="ECO:0007669"/>
    <property type="project" value="InterPro"/>
</dbReference>
<gene>
    <name evidence="7" type="ORF">SAMN05216377_113139</name>
</gene>
<feature type="transmembrane region" description="Helical" evidence="6">
    <location>
        <begin position="38"/>
        <end position="62"/>
    </location>
</feature>
<evidence type="ECO:0000256" key="1">
    <source>
        <dbReference type="ARBA" id="ARBA00004127"/>
    </source>
</evidence>
<dbReference type="AlphaFoldDB" id="A0A1G7VQC5"/>
<evidence type="ECO:0000256" key="4">
    <source>
        <dbReference type="ARBA" id="ARBA00022989"/>
    </source>
</evidence>
<evidence type="ECO:0000313" key="7">
    <source>
        <dbReference type="EMBL" id="SDG62016.1"/>
    </source>
</evidence>
<evidence type="ECO:0000256" key="3">
    <source>
        <dbReference type="ARBA" id="ARBA00022692"/>
    </source>
</evidence>
<proteinExistence type="inferred from homology"/>
<keyword evidence="4 6" id="KW-1133">Transmembrane helix</keyword>
<feature type="transmembrane region" description="Helical" evidence="6">
    <location>
        <begin position="68"/>
        <end position="87"/>
    </location>
</feature>
<feature type="transmembrane region" description="Helical" evidence="6">
    <location>
        <begin position="278"/>
        <end position="306"/>
    </location>
</feature>
<feature type="transmembrane region" description="Helical" evidence="6">
    <location>
        <begin position="339"/>
        <end position="365"/>
    </location>
</feature>
<dbReference type="InterPro" id="IPR001727">
    <property type="entry name" value="GDT1-like"/>
</dbReference>
<dbReference type="Gene3D" id="1.20.120.1630">
    <property type="match status" value="1"/>
</dbReference>
<dbReference type="OrthoDB" id="5188730at2"/>
<dbReference type="Proteomes" id="UP000198967">
    <property type="component" value="Unassembled WGS sequence"/>
</dbReference>
<dbReference type="EMBL" id="FNBE01000013">
    <property type="protein sequence ID" value="SDG62016.1"/>
    <property type="molecule type" value="Genomic_DNA"/>
</dbReference>
<dbReference type="RefSeq" id="WP_093087234.1">
    <property type="nucleotide sequence ID" value="NZ_FNBE01000013.1"/>
</dbReference>
<evidence type="ECO:0000313" key="8">
    <source>
        <dbReference type="Proteomes" id="UP000198967"/>
    </source>
</evidence>
<comment type="similarity">
    <text evidence="2">Belongs to the GDT1 family.</text>
</comment>
<dbReference type="Pfam" id="PF04191">
    <property type="entry name" value="PEMT"/>
    <property type="match status" value="1"/>
</dbReference>
<sequence>MNGVLSAFLISFGVIFVAELGDKSQLMALTFATRYRAWPVLVGITIATSVVHLVSVAVGYGLGATIPTGWIALSAALAFLVFGAWTLRGDRLTEEEKQKAGQTTRSAFVAVTASFFLAELGDKTMLATITLATQHGWFGVWLGSTLGMVAADALAIVVGRALGKRLPERTIRYGAAVGFFVFGVVLLWEAIVELTGRDPWVVASESLNHHTGAWIAVGLMLVAIAVIAVGRRWARAGSRRSAPPAGRASWWSRALLGAALLLGVVAPLLVAFDVIEPIAWFSAPGWIVTGAGLALLGLALVLAALLQMGSARRRHGRSLALTSDGLYAKVRNPAFTGMVVAMAGALVMAPTALGVLATVLTVAAVQIQARAVREPGLTEALGEEYASYVSRTGRFLPRVRTPRTPHPERTTSHL</sequence>
<keyword evidence="8" id="KW-1185">Reference proteome</keyword>
<feature type="transmembrane region" description="Helical" evidence="6">
    <location>
        <begin position="6"/>
        <end position="26"/>
    </location>
</feature>
<feature type="transmembrane region" description="Helical" evidence="6">
    <location>
        <begin position="171"/>
        <end position="191"/>
    </location>
</feature>
<protein>
    <submittedName>
        <fullName evidence="7">Putative Ca2+/H+ antiporter, TMEM165/GDT1 family</fullName>
    </submittedName>
</protein>
<reference evidence="7 8" key="1">
    <citation type="submission" date="2016-10" db="EMBL/GenBank/DDBJ databases">
        <authorList>
            <person name="de Groot N.N."/>
        </authorList>
    </citation>
    <scope>NUCLEOTIDE SEQUENCE [LARGE SCALE GENOMIC DNA]</scope>
    <source>
        <strain evidence="7 8">CGMCC 4.3143</strain>
    </source>
</reference>
<dbReference type="PANTHER" id="PTHR12608">
    <property type="entry name" value="TRANSMEMBRANE PROTEIN HTP-1 RELATED"/>
    <property type="match status" value="1"/>
</dbReference>
<keyword evidence="5 6" id="KW-0472">Membrane</keyword>
<name>A0A1G7VQC5_PSEOR</name>
<evidence type="ECO:0000256" key="6">
    <source>
        <dbReference type="SAM" id="Phobius"/>
    </source>
</evidence>